<keyword evidence="3" id="KW-1185">Reference proteome</keyword>
<organism evidence="2 3">
    <name type="scientific">Trapa natans</name>
    <name type="common">Water chestnut</name>
    <dbReference type="NCBI Taxonomy" id="22666"/>
    <lineage>
        <taxon>Eukaryota</taxon>
        <taxon>Viridiplantae</taxon>
        <taxon>Streptophyta</taxon>
        <taxon>Embryophyta</taxon>
        <taxon>Tracheophyta</taxon>
        <taxon>Spermatophyta</taxon>
        <taxon>Magnoliopsida</taxon>
        <taxon>eudicotyledons</taxon>
        <taxon>Gunneridae</taxon>
        <taxon>Pentapetalae</taxon>
        <taxon>rosids</taxon>
        <taxon>malvids</taxon>
        <taxon>Myrtales</taxon>
        <taxon>Lythraceae</taxon>
        <taxon>Trapa</taxon>
    </lineage>
</organism>
<evidence type="ECO:0000313" key="2">
    <source>
        <dbReference type="EMBL" id="KAK4799785.1"/>
    </source>
</evidence>
<feature type="compositionally biased region" description="Pro residues" evidence="1">
    <location>
        <begin position="1"/>
        <end position="11"/>
    </location>
</feature>
<proteinExistence type="predicted"/>
<gene>
    <name evidence="2" type="ORF">SAY86_025150</name>
</gene>
<dbReference type="AlphaFoldDB" id="A0AAN7M5R6"/>
<sequence>MEDSDGPPPPVSASTLPGQEPEIVQHGHWRGFVGRTKCQSPPIIRVFQRKRERPITAPESTIPRRTRDVPNISECHACGFRVDLSSGKNRLRILYSEWRVVLLCRKCMSLVESLAICSYCFKEVSEGFRCPNCTRRIHNSCFLDYKSCAPCSYSCSGSELSVCIDCWIPKSLARRHPLKRKRRAKKGRPIVCALTYDIVTEVQTAENELISLTKRENGSGAYGTSKNDACTRSIDNAVKQNVLLVGNSPGSKRYKMAAQDCAEMAVDDAELAFRLHRSMNSSPRISKILRVDKMSCMVYNRRMKKHTAEESRRTSESGNLSISGMALVRSNEGSLGNLDKNNSENPRALCHDFSANEHYYQASRVADQGSSQEDCACVCKCNEEEGNLHVQIKEGTGCSLNDMGHAFPTCSKYDDSVKLMNVGNVVNKDQYRLTYYKKRSNLDKGSRCKNLYDRINFENGMISACSNDGSLENLDKNNSGYYMASSHDSSANVQLTEANRLPDQGSTQGDSLCPVKCSQVVGNLHAPIKEGEGSYFNSMGPKFLTCLKYDYHVKPTDVGNVGKKDRILLTLDKGERCENVYDRINFENPRTLPCSNEGSLSNIDKNNSEYYMTACHDSSANVQLTGANIGDDQELGQGCACLNKCSEEEAPYEPIREGEGCSASNMGPEFLACSKLDDSVKPVNVGYVGKKDQCHITHCKKKVKFKKGRYWLKYCKKKVKFRRR</sequence>
<evidence type="ECO:0000313" key="3">
    <source>
        <dbReference type="Proteomes" id="UP001346149"/>
    </source>
</evidence>
<evidence type="ECO:0000256" key="1">
    <source>
        <dbReference type="SAM" id="MobiDB-lite"/>
    </source>
</evidence>
<comment type="caution">
    <text evidence="2">The sequence shown here is derived from an EMBL/GenBank/DDBJ whole genome shotgun (WGS) entry which is preliminary data.</text>
</comment>
<accession>A0AAN7M5R6</accession>
<name>A0AAN7M5R6_TRANT</name>
<protein>
    <submittedName>
        <fullName evidence="2">Uncharacterized protein</fullName>
    </submittedName>
</protein>
<dbReference type="PANTHER" id="PTHR38530">
    <property type="entry name" value="OS06G0468300 PROTEIN"/>
    <property type="match status" value="1"/>
</dbReference>
<feature type="region of interest" description="Disordered" evidence="1">
    <location>
        <begin position="1"/>
        <end position="20"/>
    </location>
</feature>
<reference evidence="2 3" key="1">
    <citation type="journal article" date="2023" name="Hortic Res">
        <title>Pangenome of water caltrop reveals structural variations and asymmetric subgenome divergence after allopolyploidization.</title>
        <authorList>
            <person name="Zhang X."/>
            <person name="Chen Y."/>
            <person name="Wang L."/>
            <person name="Yuan Y."/>
            <person name="Fang M."/>
            <person name="Shi L."/>
            <person name="Lu R."/>
            <person name="Comes H.P."/>
            <person name="Ma Y."/>
            <person name="Chen Y."/>
            <person name="Huang G."/>
            <person name="Zhou Y."/>
            <person name="Zheng Z."/>
            <person name="Qiu Y."/>
        </authorList>
    </citation>
    <scope>NUCLEOTIDE SEQUENCE [LARGE SCALE GENOMIC DNA]</scope>
    <source>
        <strain evidence="2">F231</strain>
    </source>
</reference>
<dbReference type="Proteomes" id="UP001346149">
    <property type="component" value="Unassembled WGS sequence"/>
</dbReference>
<dbReference type="EMBL" id="JAXQNO010000004">
    <property type="protein sequence ID" value="KAK4799785.1"/>
    <property type="molecule type" value="Genomic_DNA"/>
</dbReference>